<name>A0ABR3FI23_9AGAR</name>
<feature type="compositionally biased region" description="Pro residues" evidence="1">
    <location>
        <begin position="174"/>
        <end position="185"/>
    </location>
</feature>
<reference evidence="2 4" key="1">
    <citation type="submission" date="2024-02" db="EMBL/GenBank/DDBJ databases">
        <title>A draft genome for the cacao thread blight pathogen Marasmius crinis-equi.</title>
        <authorList>
            <person name="Cohen S.P."/>
            <person name="Baruah I.K."/>
            <person name="Amoako-Attah I."/>
            <person name="Bukari Y."/>
            <person name="Meinhardt L.W."/>
            <person name="Bailey B.A."/>
        </authorList>
    </citation>
    <scope>NUCLEOTIDE SEQUENCE [LARGE SCALE GENOMIC DNA]</scope>
    <source>
        <strain evidence="2 4">GH-76</strain>
    </source>
</reference>
<evidence type="ECO:0000313" key="4">
    <source>
        <dbReference type="Proteomes" id="UP001465976"/>
    </source>
</evidence>
<feature type="compositionally biased region" description="Low complexity" evidence="1">
    <location>
        <begin position="205"/>
        <end position="220"/>
    </location>
</feature>
<proteinExistence type="predicted"/>
<feature type="compositionally biased region" description="Basic residues" evidence="1">
    <location>
        <begin position="44"/>
        <end position="53"/>
    </location>
</feature>
<evidence type="ECO:0008006" key="5">
    <source>
        <dbReference type="Google" id="ProtNLM"/>
    </source>
</evidence>
<dbReference type="Proteomes" id="UP001465976">
    <property type="component" value="Unassembled WGS sequence"/>
</dbReference>
<keyword evidence="4" id="KW-1185">Reference proteome</keyword>
<protein>
    <recommendedName>
        <fullName evidence="5">BZIP domain-containing protein</fullName>
    </recommendedName>
</protein>
<feature type="region of interest" description="Disordered" evidence="1">
    <location>
        <begin position="1"/>
        <end position="117"/>
    </location>
</feature>
<feature type="compositionally biased region" description="Basic residues" evidence="1">
    <location>
        <begin position="316"/>
        <end position="328"/>
    </location>
</feature>
<evidence type="ECO:0000313" key="3">
    <source>
        <dbReference type="EMBL" id="KAL0574822.1"/>
    </source>
</evidence>
<feature type="region of interest" description="Disordered" evidence="1">
    <location>
        <begin position="164"/>
        <end position="346"/>
    </location>
</feature>
<accession>A0ABR3FI23</accession>
<feature type="compositionally biased region" description="Acidic residues" evidence="1">
    <location>
        <begin position="332"/>
        <end position="341"/>
    </location>
</feature>
<evidence type="ECO:0000256" key="1">
    <source>
        <dbReference type="SAM" id="MobiDB-lite"/>
    </source>
</evidence>
<gene>
    <name evidence="2" type="ORF">V5O48_007143</name>
    <name evidence="3" type="ORF">V5O48_007151</name>
</gene>
<evidence type="ECO:0000313" key="2">
    <source>
        <dbReference type="EMBL" id="KAL0574814.1"/>
    </source>
</evidence>
<sequence length="372" mass="41330">MPRKRPASSTTISKKNTESTSLPLQDITETVLHGKPGDDDRPSHPRPKRRAKVPKGALGQKMKQVAPPSSLPPSSPVASSSNYLPIASSVYGEGDGAGVASQETQGGGHALWVDDGEEDNWKENIDFSSQCYDENGRFIVSPMEEVEEVPLANSDPFGFFAMEEKLKVERANQPPKPQKVPPPSMPVTQTLNPPRTPHKQRVGKRPLSTPGSGTSSLTRTEIMPSSPSPAKRSSEQFTVPAETDLDASEESALVEADPDDSPPRATGRRKKPRLNDSPVNPDRLAKSLTSLLPKRRRGKTYRAYEDDDDSDEDHSPRKRSARNRRKPRDAKEEEEEIDVDADERMAQQRQARQEYFKKLQDYQIAKENVYVV</sequence>
<dbReference type="EMBL" id="JBAHYK010000362">
    <property type="protein sequence ID" value="KAL0574822.1"/>
    <property type="molecule type" value="Genomic_DNA"/>
</dbReference>
<dbReference type="EMBL" id="JBAHYK010000362">
    <property type="protein sequence ID" value="KAL0574814.1"/>
    <property type="molecule type" value="Genomic_DNA"/>
</dbReference>
<comment type="caution">
    <text evidence="2">The sequence shown here is derived from an EMBL/GenBank/DDBJ whole genome shotgun (WGS) entry which is preliminary data.</text>
</comment>
<organism evidence="2 4">
    <name type="scientific">Marasmius crinis-equi</name>
    <dbReference type="NCBI Taxonomy" id="585013"/>
    <lineage>
        <taxon>Eukaryota</taxon>
        <taxon>Fungi</taxon>
        <taxon>Dikarya</taxon>
        <taxon>Basidiomycota</taxon>
        <taxon>Agaricomycotina</taxon>
        <taxon>Agaricomycetes</taxon>
        <taxon>Agaricomycetidae</taxon>
        <taxon>Agaricales</taxon>
        <taxon>Marasmiineae</taxon>
        <taxon>Marasmiaceae</taxon>
        <taxon>Marasmius</taxon>
    </lineage>
</organism>
<feature type="compositionally biased region" description="Polar residues" evidence="1">
    <location>
        <begin position="7"/>
        <end position="23"/>
    </location>
</feature>